<dbReference type="Pfam" id="PF00753">
    <property type="entry name" value="Lactamase_B"/>
    <property type="match status" value="2"/>
</dbReference>
<comment type="caution">
    <text evidence="6">The sequence shown here is derived from an EMBL/GenBank/DDBJ whole genome shotgun (WGS) entry which is preliminary data.</text>
</comment>
<evidence type="ECO:0000256" key="4">
    <source>
        <dbReference type="ARBA" id="ARBA00022833"/>
    </source>
</evidence>
<evidence type="ECO:0000259" key="5">
    <source>
        <dbReference type="SMART" id="SM00849"/>
    </source>
</evidence>
<dbReference type="AlphaFoldDB" id="A0A9D1DUX5"/>
<evidence type="ECO:0000313" key="6">
    <source>
        <dbReference type="EMBL" id="HIR59373.1"/>
    </source>
</evidence>
<reference evidence="6" key="1">
    <citation type="submission" date="2020-10" db="EMBL/GenBank/DDBJ databases">
        <authorList>
            <person name="Gilroy R."/>
        </authorList>
    </citation>
    <scope>NUCLEOTIDE SEQUENCE</scope>
    <source>
        <strain evidence="6">CHK184-20233</strain>
    </source>
</reference>
<dbReference type="InterPro" id="IPR036866">
    <property type="entry name" value="RibonucZ/Hydroxyglut_hydro"/>
</dbReference>
<keyword evidence="3" id="KW-0378">Hydrolase</keyword>
<name>A0A9D1DUX5_9FIRM</name>
<dbReference type="PANTHER" id="PTHR46233">
    <property type="entry name" value="HYDROXYACYLGLUTATHIONE HYDROLASE GLOC"/>
    <property type="match status" value="1"/>
</dbReference>
<comment type="cofactor">
    <cofactor evidence="1">
        <name>Zn(2+)</name>
        <dbReference type="ChEBI" id="CHEBI:29105"/>
    </cofactor>
</comment>
<dbReference type="InterPro" id="IPR051453">
    <property type="entry name" value="MBL_Glyoxalase_II"/>
</dbReference>
<gene>
    <name evidence="6" type="ORF">IAB38_04915</name>
</gene>
<dbReference type="GO" id="GO:0046872">
    <property type="term" value="F:metal ion binding"/>
    <property type="evidence" value="ECO:0007669"/>
    <property type="project" value="UniProtKB-KW"/>
</dbReference>
<dbReference type="Proteomes" id="UP000824232">
    <property type="component" value="Unassembled WGS sequence"/>
</dbReference>
<accession>A0A9D1DUX5</accession>
<dbReference type="SMART" id="SM00849">
    <property type="entry name" value="Lactamase_B"/>
    <property type="match status" value="1"/>
</dbReference>
<evidence type="ECO:0000256" key="1">
    <source>
        <dbReference type="ARBA" id="ARBA00001947"/>
    </source>
</evidence>
<dbReference type="InterPro" id="IPR001279">
    <property type="entry name" value="Metallo-B-lactamas"/>
</dbReference>
<dbReference type="Gene3D" id="3.60.15.10">
    <property type="entry name" value="Ribonuclease Z/Hydroxyacylglutathione hydrolase-like"/>
    <property type="match status" value="2"/>
</dbReference>
<keyword evidence="4" id="KW-0862">Zinc</keyword>
<proteinExistence type="predicted"/>
<evidence type="ECO:0000256" key="3">
    <source>
        <dbReference type="ARBA" id="ARBA00022801"/>
    </source>
</evidence>
<evidence type="ECO:0000256" key="2">
    <source>
        <dbReference type="ARBA" id="ARBA00022723"/>
    </source>
</evidence>
<reference evidence="6" key="2">
    <citation type="journal article" date="2021" name="PeerJ">
        <title>Extensive microbial diversity within the chicken gut microbiome revealed by metagenomics and culture.</title>
        <authorList>
            <person name="Gilroy R."/>
            <person name="Ravi A."/>
            <person name="Getino M."/>
            <person name="Pursley I."/>
            <person name="Horton D.L."/>
            <person name="Alikhan N.F."/>
            <person name="Baker D."/>
            <person name="Gharbi K."/>
            <person name="Hall N."/>
            <person name="Watson M."/>
            <person name="Adriaenssens E.M."/>
            <person name="Foster-Nyarko E."/>
            <person name="Jarju S."/>
            <person name="Secka A."/>
            <person name="Antonio M."/>
            <person name="Oren A."/>
            <person name="Chaudhuri R.R."/>
            <person name="La Ragione R."/>
            <person name="Hildebrand F."/>
            <person name="Pallen M.J."/>
        </authorList>
    </citation>
    <scope>NUCLEOTIDE SEQUENCE</scope>
    <source>
        <strain evidence="6">CHK184-20233</strain>
    </source>
</reference>
<sequence>MEIKKIVTGALEENCYVLSKDGTCLIVDPGSDSKDIKELVGDDKIIGVLVTHAHFDHIGALRDFLNSNRRLKIFKKSNLTDMKEVEVGTFKFIPIMTPGHSSDSVTFYFKDDNTMFVGDFIFRDTVGRCDLPTGSSEEMDKSIEKIKAYDDSITLYPGHGDETTLGREKEYNLYFINK</sequence>
<evidence type="ECO:0000313" key="7">
    <source>
        <dbReference type="Proteomes" id="UP000824232"/>
    </source>
</evidence>
<organism evidence="6 7">
    <name type="scientific">Candidatus Onthousia excrementipullorum</name>
    <dbReference type="NCBI Taxonomy" id="2840884"/>
    <lineage>
        <taxon>Bacteria</taxon>
        <taxon>Bacillati</taxon>
        <taxon>Bacillota</taxon>
        <taxon>Bacilli</taxon>
        <taxon>Candidatus Onthousia</taxon>
    </lineage>
</organism>
<keyword evidence="2" id="KW-0479">Metal-binding</keyword>
<dbReference type="GO" id="GO:0016787">
    <property type="term" value="F:hydrolase activity"/>
    <property type="evidence" value="ECO:0007669"/>
    <property type="project" value="UniProtKB-KW"/>
</dbReference>
<dbReference type="CDD" id="cd06262">
    <property type="entry name" value="metallo-hydrolase-like_MBL-fold"/>
    <property type="match status" value="1"/>
</dbReference>
<dbReference type="SUPFAM" id="SSF56281">
    <property type="entry name" value="Metallo-hydrolase/oxidoreductase"/>
    <property type="match status" value="1"/>
</dbReference>
<dbReference type="PANTHER" id="PTHR46233:SF3">
    <property type="entry name" value="HYDROXYACYLGLUTATHIONE HYDROLASE GLOC"/>
    <property type="match status" value="1"/>
</dbReference>
<dbReference type="EMBL" id="DVHC01000051">
    <property type="protein sequence ID" value="HIR59373.1"/>
    <property type="molecule type" value="Genomic_DNA"/>
</dbReference>
<feature type="domain" description="Metallo-beta-lactamase" evidence="5">
    <location>
        <begin position="12"/>
        <end position="159"/>
    </location>
</feature>
<protein>
    <submittedName>
        <fullName evidence="6">MBL fold metallo-hydrolase</fullName>
    </submittedName>
</protein>